<dbReference type="PANTHER" id="PTHR21310">
    <property type="entry name" value="AMINOGLYCOSIDE PHOSPHOTRANSFERASE-RELATED-RELATED"/>
    <property type="match status" value="1"/>
</dbReference>
<feature type="region of interest" description="Disordered" evidence="1">
    <location>
        <begin position="306"/>
        <end position="327"/>
    </location>
</feature>
<accession>A0AB39TQR0</accession>
<evidence type="ECO:0000256" key="1">
    <source>
        <dbReference type="SAM" id="MobiDB-lite"/>
    </source>
</evidence>
<protein>
    <submittedName>
        <fullName evidence="3">Aminoglycoside phosphotransferase family protein</fullName>
        <ecNumber evidence="3">2.7.-.-</ecNumber>
    </submittedName>
</protein>
<dbReference type="InterPro" id="IPR011009">
    <property type="entry name" value="Kinase-like_dom_sf"/>
</dbReference>
<dbReference type="Gene3D" id="3.90.1200.10">
    <property type="match status" value="1"/>
</dbReference>
<sequence length="327" mass="33862">MTSSEGKMHADEVDIDAALVRRMVAARFPQWAGLPVESVVSSGTSNAMFRLGAELVVRLPRIAAAAEDVAKEQRWLPRLAPELPVAVPAPLGVGGPVAGYPLPWSVLGWLDGANPVPGRPDEPELLARDLAAFTTALQRVDPTGGPASYRSETLAARDGGTRAAIAALAGVVPAGEVTSAWEAALRAPAHGGAPVWIHADLQPGNLLVSADGRLSAVIDFGCLGLGDPAVDLLAAWYVLPATARDAFRAAVGADEAAWARGRGWALSVALMELSYYRETNPRMARTARYVIGEVLAERTAAARASAGHVPAGQAPADGSSAAGSRHS</sequence>
<dbReference type="GO" id="GO:0016740">
    <property type="term" value="F:transferase activity"/>
    <property type="evidence" value="ECO:0007669"/>
    <property type="project" value="UniProtKB-KW"/>
</dbReference>
<feature type="domain" description="Aminoglycoside phosphotransferase" evidence="2">
    <location>
        <begin position="39"/>
        <end position="264"/>
    </location>
</feature>
<evidence type="ECO:0000259" key="2">
    <source>
        <dbReference type="Pfam" id="PF01636"/>
    </source>
</evidence>
<dbReference type="CDD" id="cd05155">
    <property type="entry name" value="APH_ChoK_like_1"/>
    <property type="match status" value="1"/>
</dbReference>
<gene>
    <name evidence="3" type="ORF">AB2U05_25705</name>
</gene>
<dbReference type="AlphaFoldDB" id="A0AB39TQR0"/>
<dbReference type="PANTHER" id="PTHR21310:SF42">
    <property type="entry name" value="BIFUNCTIONAL AAC_APH"/>
    <property type="match status" value="1"/>
</dbReference>
<dbReference type="Pfam" id="PF01636">
    <property type="entry name" value="APH"/>
    <property type="match status" value="1"/>
</dbReference>
<dbReference type="SUPFAM" id="SSF56112">
    <property type="entry name" value="Protein kinase-like (PK-like)"/>
    <property type="match status" value="1"/>
</dbReference>
<dbReference type="RefSeq" id="WP_369184368.1">
    <property type="nucleotide sequence ID" value="NZ_CP163445.1"/>
</dbReference>
<dbReference type="InterPro" id="IPR002575">
    <property type="entry name" value="Aminoglycoside_PTrfase"/>
</dbReference>
<dbReference type="Gene3D" id="3.30.200.20">
    <property type="entry name" value="Phosphorylase Kinase, domain 1"/>
    <property type="match status" value="1"/>
</dbReference>
<name>A0AB39TQR0_9ACTN</name>
<dbReference type="EMBL" id="CP163445">
    <property type="protein sequence ID" value="XDQ81618.1"/>
    <property type="molecule type" value="Genomic_DNA"/>
</dbReference>
<proteinExistence type="predicted"/>
<reference evidence="3" key="1">
    <citation type="submission" date="2024-07" db="EMBL/GenBank/DDBJ databases">
        <authorList>
            <person name="Yu S.T."/>
        </authorList>
    </citation>
    <scope>NUCLEOTIDE SEQUENCE</scope>
    <source>
        <strain evidence="3">Y1</strain>
    </source>
</reference>
<dbReference type="EC" id="2.7.-.-" evidence="3"/>
<keyword evidence="3" id="KW-0808">Transferase</keyword>
<organism evidence="3">
    <name type="scientific">Streptomyces sp. Y1</name>
    <dbReference type="NCBI Taxonomy" id="3238634"/>
    <lineage>
        <taxon>Bacteria</taxon>
        <taxon>Bacillati</taxon>
        <taxon>Actinomycetota</taxon>
        <taxon>Actinomycetes</taxon>
        <taxon>Kitasatosporales</taxon>
        <taxon>Streptomycetaceae</taxon>
        <taxon>Streptomyces</taxon>
    </lineage>
</organism>
<dbReference type="InterPro" id="IPR051678">
    <property type="entry name" value="AGP_Transferase"/>
</dbReference>
<evidence type="ECO:0000313" key="3">
    <source>
        <dbReference type="EMBL" id="XDQ81618.1"/>
    </source>
</evidence>